<dbReference type="EMBL" id="JABFDY010000003">
    <property type="protein sequence ID" value="KAF7709332.1"/>
    <property type="molecule type" value="Genomic_DNA"/>
</dbReference>
<organism evidence="1 2">
    <name type="scientific">Silurus meridionalis</name>
    <name type="common">Southern catfish</name>
    <name type="synonym">Silurus soldatovi meridionalis</name>
    <dbReference type="NCBI Taxonomy" id="175797"/>
    <lineage>
        <taxon>Eukaryota</taxon>
        <taxon>Metazoa</taxon>
        <taxon>Chordata</taxon>
        <taxon>Craniata</taxon>
        <taxon>Vertebrata</taxon>
        <taxon>Euteleostomi</taxon>
        <taxon>Actinopterygii</taxon>
        <taxon>Neopterygii</taxon>
        <taxon>Teleostei</taxon>
        <taxon>Ostariophysi</taxon>
        <taxon>Siluriformes</taxon>
        <taxon>Siluridae</taxon>
        <taxon>Silurus</taxon>
    </lineage>
</organism>
<dbReference type="Proteomes" id="UP000606274">
    <property type="component" value="Unassembled WGS sequence"/>
</dbReference>
<dbReference type="AlphaFoldDB" id="A0A8T0BPU3"/>
<comment type="caution">
    <text evidence="1">The sequence shown here is derived from an EMBL/GenBank/DDBJ whole genome shotgun (WGS) entry which is preliminary data.</text>
</comment>
<name>A0A8T0BPU3_SILME</name>
<gene>
    <name evidence="1" type="ORF">HF521_016182</name>
</gene>
<sequence length="119" mass="13323">MTHGCARRFAALMSAYALRPAGSVMFELAGELFLKEHNKSGSDAIERQKPKYLAYQIDTLLKELNPKFKQEMKLSLKFPLTLQHRPNLTYSPNSHTSLAVHQIPNALQAKSGLLKTGRA</sequence>
<evidence type="ECO:0000313" key="2">
    <source>
        <dbReference type="Proteomes" id="UP000606274"/>
    </source>
</evidence>
<proteinExistence type="predicted"/>
<keyword evidence="2" id="KW-1185">Reference proteome</keyword>
<protein>
    <submittedName>
        <fullName evidence="1">Uncharacterized protein</fullName>
    </submittedName>
</protein>
<accession>A0A8T0BPU3</accession>
<evidence type="ECO:0000313" key="1">
    <source>
        <dbReference type="EMBL" id="KAF7709332.1"/>
    </source>
</evidence>
<reference evidence="1" key="1">
    <citation type="submission" date="2020-08" db="EMBL/GenBank/DDBJ databases">
        <title>Chromosome-level assembly of Southern catfish (Silurus meridionalis) provides insights into visual adaptation to the nocturnal and benthic lifestyles.</title>
        <authorList>
            <person name="Zhang Y."/>
            <person name="Wang D."/>
            <person name="Peng Z."/>
        </authorList>
    </citation>
    <scope>NUCLEOTIDE SEQUENCE</scope>
    <source>
        <strain evidence="1">SWU-2019-XX</strain>
        <tissue evidence="1">Muscle</tissue>
    </source>
</reference>